<keyword evidence="4 6" id="KW-0805">Transcription regulation</keyword>
<dbReference type="PANTHER" id="PTHR11078">
    <property type="entry name" value="N UTILIZATION SUBSTANCE PROTEIN B-RELATED"/>
    <property type="match status" value="1"/>
</dbReference>
<dbReference type="InterPro" id="IPR006027">
    <property type="entry name" value="NusB_RsmB_TIM44"/>
</dbReference>
<dbReference type="EMBL" id="CM001487">
    <property type="protein sequence ID" value="EIM57546.1"/>
    <property type="molecule type" value="Genomic_DNA"/>
</dbReference>
<accession>I5AUS3</accession>
<proteinExistence type="inferred from homology"/>
<dbReference type="InterPro" id="IPR011605">
    <property type="entry name" value="NusB_fam"/>
</dbReference>
<reference evidence="8 9" key="1">
    <citation type="submission" date="2010-08" db="EMBL/GenBank/DDBJ databases">
        <authorList>
            <consortium name="US DOE Joint Genome Institute (JGI-PGF)"/>
            <person name="Lucas S."/>
            <person name="Copeland A."/>
            <person name="Lapidus A."/>
            <person name="Cheng J.-F."/>
            <person name="Bruce D."/>
            <person name="Goodwin L."/>
            <person name="Pitluck S."/>
            <person name="Land M.L."/>
            <person name="Hauser L."/>
            <person name="Chang Y.-J."/>
            <person name="Anderson I.J."/>
            <person name="Johnson E."/>
            <person name="Mulhopadhyay B."/>
            <person name="Kyrpides N."/>
            <person name="Woyke T.J."/>
        </authorList>
    </citation>
    <scope>NUCLEOTIDE SEQUENCE [LARGE SCALE GENOMIC DNA]</scope>
    <source>
        <strain evidence="8 9">6</strain>
    </source>
</reference>
<evidence type="ECO:0000256" key="5">
    <source>
        <dbReference type="ARBA" id="ARBA00023163"/>
    </source>
</evidence>
<evidence type="ECO:0000259" key="7">
    <source>
        <dbReference type="Pfam" id="PF01029"/>
    </source>
</evidence>
<evidence type="ECO:0000256" key="3">
    <source>
        <dbReference type="ARBA" id="ARBA00022884"/>
    </source>
</evidence>
<dbReference type="SUPFAM" id="SSF48013">
    <property type="entry name" value="NusB-like"/>
    <property type="match status" value="1"/>
</dbReference>
<keyword evidence="9" id="KW-1185">Reference proteome</keyword>
<dbReference type="NCBIfam" id="TIGR01951">
    <property type="entry name" value="nusB"/>
    <property type="match status" value="1"/>
</dbReference>
<keyword evidence="5 6" id="KW-0804">Transcription</keyword>
<evidence type="ECO:0000256" key="6">
    <source>
        <dbReference type="HAMAP-Rule" id="MF_00073"/>
    </source>
</evidence>
<name>I5AUS3_EUBC6</name>
<gene>
    <name evidence="6" type="primary">nusB</name>
    <name evidence="8" type="ORF">EubceDRAFT1_1769</name>
</gene>
<organism evidence="8 9">
    <name type="scientific">Eubacterium cellulosolvens (strain ATCC 43171 / JCM 9499 / 6)</name>
    <name type="common">Cillobacterium cellulosolvens</name>
    <dbReference type="NCBI Taxonomy" id="633697"/>
    <lineage>
        <taxon>Bacteria</taxon>
        <taxon>Bacillati</taxon>
        <taxon>Bacillota</taxon>
        <taxon>Clostridia</taxon>
        <taxon>Eubacteriales</taxon>
        <taxon>Eubacteriaceae</taxon>
        <taxon>Eubacterium</taxon>
    </lineage>
</organism>
<dbReference type="STRING" id="633697.EubceDRAFT1_1769"/>
<dbReference type="GO" id="GO:0005829">
    <property type="term" value="C:cytosol"/>
    <property type="evidence" value="ECO:0007669"/>
    <property type="project" value="TreeGrafter"/>
</dbReference>
<dbReference type="Gene3D" id="1.10.940.10">
    <property type="entry name" value="NusB-like"/>
    <property type="match status" value="1"/>
</dbReference>
<dbReference type="PANTHER" id="PTHR11078:SF3">
    <property type="entry name" value="ANTITERMINATION NUSB DOMAIN-CONTAINING PROTEIN"/>
    <property type="match status" value="1"/>
</dbReference>
<evidence type="ECO:0000313" key="8">
    <source>
        <dbReference type="EMBL" id="EIM57546.1"/>
    </source>
</evidence>
<dbReference type="Proteomes" id="UP000005753">
    <property type="component" value="Chromosome"/>
</dbReference>
<dbReference type="HOGENOM" id="CLU_087843_3_1_9"/>
<sequence>MKRSELRETIFRLLFMGQFEKSGEGKNEQIGDYLDEMRSGLIEVPYAKLAAEEETREESPAFVSAIDVSGEDEEYIRTKLAKITEALPEIDEQINKASRGWKTSRMPKVDLSIIRLAVYEMIHDEDVPTGVAINEAVEIAKHYGGEESATFINGILGQIARNCDQETKGE</sequence>
<comment type="similarity">
    <text evidence="1 6">Belongs to the NusB family.</text>
</comment>
<comment type="function">
    <text evidence="6">Involved in transcription antitermination. Required for transcription of ribosomal RNA (rRNA) genes. Binds specifically to the boxA antiterminator sequence of the ribosomal RNA (rrn) operons.</text>
</comment>
<evidence type="ECO:0000256" key="1">
    <source>
        <dbReference type="ARBA" id="ARBA00005952"/>
    </source>
</evidence>
<dbReference type="OrthoDB" id="9811381at2"/>
<reference evidence="8 9" key="2">
    <citation type="submission" date="2012-02" db="EMBL/GenBank/DDBJ databases">
        <title>Improved High-Quality Draft sequence of Eubacterium cellulosolvens 6.</title>
        <authorList>
            <consortium name="US DOE Joint Genome Institute"/>
            <person name="Lucas S."/>
            <person name="Han J."/>
            <person name="Lapidus A."/>
            <person name="Cheng J.-F."/>
            <person name="Goodwin L."/>
            <person name="Pitluck S."/>
            <person name="Peters L."/>
            <person name="Mikhailova N."/>
            <person name="Gu W."/>
            <person name="Detter J.C."/>
            <person name="Han C."/>
            <person name="Tapia R."/>
            <person name="Land M."/>
            <person name="Hauser L."/>
            <person name="Kyrpides N."/>
            <person name="Ivanova N."/>
            <person name="Pagani I."/>
            <person name="Johnson E."/>
            <person name="Mukhopadhyay B."/>
            <person name="Anderson I."/>
            <person name="Woyke T."/>
        </authorList>
    </citation>
    <scope>NUCLEOTIDE SEQUENCE [LARGE SCALE GENOMIC DNA]</scope>
    <source>
        <strain evidence="8 9">6</strain>
    </source>
</reference>
<dbReference type="Pfam" id="PF01029">
    <property type="entry name" value="NusB"/>
    <property type="match status" value="1"/>
</dbReference>
<dbReference type="AlphaFoldDB" id="I5AUS3"/>
<dbReference type="eggNOG" id="COG0781">
    <property type="taxonomic scope" value="Bacteria"/>
</dbReference>
<protein>
    <recommendedName>
        <fullName evidence="6">Transcription antitermination protein NusB</fullName>
    </recommendedName>
    <alternativeName>
        <fullName evidence="6">Antitermination factor NusB</fullName>
    </alternativeName>
</protein>
<keyword evidence="2 6" id="KW-0889">Transcription antitermination</keyword>
<keyword evidence="3 6" id="KW-0694">RNA-binding</keyword>
<evidence type="ECO:0000313" key="9">
    <source>
        <dbReference type="Proteomes" id="UP000005753"/>
    </source>
</evidence>
<evidence type="ECO:0000256" key="2">
    <source>
        <dbReference type="ARBA" id="ARBA00022814"/>
    </source>
</evidence>
<dbReference type="GO" id="GO:0003723">
    <property type="term" value="F:RNA binding"/>
    <property type="evidence" value="ECO:0007669"/>
    <property type="project" value="UniProtKB-UniRule"/>
</dbReference>
<dbReference type="InterPro" id="IPR035926">
    <property type="entry name" value="NusB-like_sf"/>
</dbReference>
<evidence type="ECO:0000256" key="4">
    <source>
        <dbReference type="ARBA" id="ARBA00023015"/>
    </source>
</evidence>
<dbReference type="HAMAP" id="MF_00073">
    <property type="entry name" value="NusB"/>
    <property type="match status" value="1"/>
</dbReference>
<feature type="domain" description="NusB/RsmB/TIM44" evidence="7">
    <location>
        <begin position="55"/>
        <end position="161"/>
    </location>
</feature>
<dbReference type="GO" id="GO:0031564">
    <property type="term" value="P:transcription antitermination"/>
    <property type="evidence" value="ECO:0007669"/>
    <property type="project" value="UniProtKB-KW"/>
</dbReference>
<dbReference type="GO" id="GO:0006353">
    <property type="term" value="P:DNA-templated transcription termination"/>
    <property type="evidence" value="ECO:0007669"/>
    <property type="project" value="UniProtKB-UniRule"/>
</dbReference>